<dbReference type="AlphaFoldDB" id="A0A399J523"/>
<dbReference type="EMBL" id="QWJJ01000002">
    <property type="protein sequence ID" value="RII40444.1"/>
    <property type="molecule type" value="Genomic_DNA"/>
</dbReference>
<dbReference type="GO" id="GO:0005509">
    <property type="term" value="F:calcium ion binding"/>
    <property type="evidence" value="ECO:0007669"/>
    <property type="project" value="InterPro"/>
</dbReference>
<accession>A0A399J523</accession>
<evidence type="ECO:0000313" key="4">
    <source>
        <dbReference type="Proteomes" id="UP000265848"/>
    </source>
</evidence>
<feature type="domain" description="EF-hand" evidence="2">
    <location>
        <begin position="33"/>
        <end position="49"/>
    </location>
</feature>
<dbReference type="InterPro" id="IPR011992">
    <property type="entry name" value="EF-hand-dom_pair"/>
</dbReference>
<feature type="region of interest" description="Disordered" evidence="1">
    <location>
        <begin position="131"/>
        <end position="174"/>
    </location>
</feature>
<dbReference type="Proteomes" id="UP000265848">
    <property type="component" value="Unassembled WGS sequence"/>
</dbReference>
<feature type="compositionally biased region" description="Low complexity" evidence="1">
    <location>
        <begin position="1"/>
        <end position="13"/>
    </location>
</feature>
<dbReference type="Pfam" id="PF13202">
    <property type="entry name" value="EF-hand_5"/>
    <property type="match status" value="1"/>
</dbReference>
<protein>
    <recommendedName>
        <fullName evidence="2">EF-hand domain-containing protein</fullName>
    </recommendedName>
</protein>
<dbReference type="InterPro" id="IPR002048">
    <property type="entry name" value="EF_hand_dom"/>
</dbReference>
<feature type="region of interest" description="Disordered" evidence="1">
    <location>
        <begin position="1"/>
        <end position="25"/>
    </location>
</feature>
<evidence type="ECO:0000313" key="3">
    <source>
        <dbReference type="EMBL" id="RII40444.1"/>
    </source>
</evidence>
<feature type="compositionally biased region" description="Low complexity" evidence="1">
    <location>
        <begin position="162"/>
        <end position="174"/>
    </location>
</feature>
<comment type="caution">
    <text evidence="3">The sequence shown here is derived from an EMBL/GenBank/DDBJ whole genome shotgun (WGS) entry which is preliminary data.</text>
</comment>
<dbReference type="Gene3D" id="1.10.238.10">
    <property type="entry name" value="EF-hand"/>
    <property type="match status" value="1"/>
</dbReference>
<keyword evidence="4" id="KW-1185">Reference proteome</keyword>
<name>A0A399J523_9RHOB</name>
<sequence length="174" mass="18366">MAQQAADQPATAAGENDRPAPGVAGGHRKAAFIAAYDTDGDGAVTLDEYDAIRKSRFDGADADGDGALNEAEYVAEFQGRLDQQYADQGLEKDERYDRSIEQAHVRFAIVDRSRDGSLSWSEQQLVAASTFARHDTDENAIVNDADPIPDPEDDGDTGAGATGDSNGATGTNEG</sequence>
<reference evidence="3 4" key="1">
    <citation type="submission" date="2018-08" db="EMBL/GenBank/DDBJ databases">
        <title>Pseudooceanicola sediminis CY03 in the family Rhodobacteracea.</title>
        <authorList>
            <person name="Zhang Y.-J."/>
        </authorList>
    </citation>
    <scope>NUCLEOTIDE SEQUENCE [LARGE SCALE GENOMIC DNA]</scope>
    <source>
        <strain evidence="3 4">CY03</strain>
    </source>
</reference>
<dbReference type="InterPro" id="IPR018247">
    <property type="entry name" value="EF_Hand_1_Ca_BS"/>
</dbReference>
<proteinExistence type="predicted"/>
<evidence type="ECO:0000259" key="2">
    <source>
        <dbReference type="Pfam" id="PF13202"/>
    </source>
</evidence>
<feature type="compositionally biased region" description="Acidic residues" evidence="1">
    <location>
        <begin position="147"/>
        <end position="156"/>
    </location>
</feature>
<gene>
    <name evidence="3" type="ORF">DL237_03065</name>
</gene>
<evidence type="ECO:0000256" key="1">
    <source>
        <dbReference type="SAM" id="MobiDB-lite"/>
    </source>
</evidence>
<dbReference type="SUPFAM" id="SSF47473">
    <property type="entry name" value="EF-hand"/>
    <property type="match status" value="1"/>
</dbReference>
<organism evidence="3 4">
    <name type="scientific">Pseudooceanicola sediminis</name>
    <dbReference type="NCBI Taxonomy" id="2211117"/>
    <lineage>
        <taxon>Bacteria</taxon>
        <taxon>Pseudomonadati</taxon>
        <taxon>Pseudomonadota</taxon>
        <taxon>Alphaproteobacteria</taxon>
        <taxon>Rhodobacterales</taxon>
        <taxon>Paracoccaceae</taxon>
        <taxon>Pseudooceanicola</taxon>
    </lineage>
</organism>
<dbReference type="PROSITE" id="PS00018">
    <property type="entry name" value="EF_HAND_1"/>
    <property type="match status" value="2"/>
</dbReference>